<comment type="caution">
    <text evidence="7">The sequence shown here is derived from an EMBL/GenBank/DDBJ whole genome shotgun (WGS) entry which is preliminary data.</text>
</comment>
<dbReference type="Proteomes" id="UP000607197">
    <property type="component" value="Unassembled WGS sequence"/>
</dbReference>
<dbReference type="Gene3D" id="1.20.1250.20">
    <property type="entry name" value="MFS general substrate transporter like domains"/>
    <property type="match status" value="1"/>
</dbReference>
<feature type="transmembrane region" description="Helical" evidence="5">
    <location>
        <begin position="212"/>
        <end position="231"/>
    </location>
</feature>
<evidence type="ECO:0000256" key="5">
    <source>
        <dbReference type="SAM" id="Phobius"/>
    </source>
</evidence>
<evidence type="ECO:0000259" key="6">
    <source>
        <dbReference type="PROSITE" id="PS50850"/>
    </source>
</evidence>
<feature type="transmembrane region" description="Helical" evidence="5">
    <location>
        <begin position="112"/>
        <end position="130"/>
    </location>
</feature>
<keyword evidence="4 5" id="KW-0472">Membrane</keyword>
<dbReference type="InterPro" id="IPR036259">
    <property type="entry name" value="MFS_trans_sf"/>
</dbReference>
<feature type="transmembrane region" description="Helical" evidence="5">
    <location>
        <begin position="137"/>
        <end position="158"/>
    </location>
</feature>
<feature type="transmembrane region" description="Helical" evidence="5">
    <location>
        <begin position="331"/>
        <end position="351"/>
    </location>
</feature>
<feature type="transmembrane region" description="Helical" evidence="5">
    <location>
        <begin position="12"/>
        <end position="31"/>
    </location>
</feature>
<dbReference type="Pfam" id="PF07690">
    <property type="entry name" value="MFS_1"/>
    <property type="match status" value="1"/>
</dbReference>
<proteinExistence type="predicted"/>
<evidence type="ECO:0000313" key="7">
    <source>
        <dbReference type="EMBL" id="GGL69425.1"/>
    </source>
</evidence>
<dbReference type="RefSeq" id="WP_229774155.1">
    <property type="nucleotide sequence ID" value="NZ_BMPG01000004.1"/>
</dbReference>
<dbReference type="InterPro" id="IPR001958">
    <property type="entry name" value="Tet-R_TetA/multi-R_MdtG-like"/>
</dbReference>
<evidence type="ECO:0000256" key="4">
    <source>
        <dbReference type="ARBA" id="ARBA00023136"/>
    </source>
</evidence>
<feature type="transmembrane region" description="Helical" evidence="5">
    <location>
        <begin position="295"/>
        <end position="319"/>
    </location>
</feature>
<dbReference type="GO" id="GO:0016020">
    <property type="term" value="C:membrane"/>
    <property type="evidence" value="ECO:0007669"/>
    <property type="project" value="UniProtKB-SubCell"/>
</dbReference>
<dbReference type="PANTHER" id="PTHR43683:SF1">
    <property type="entry name" value="MULTIDRUG EFFLUX PROTEIN YFMO"/>
    <property type="match status" value="1"/>
</dbReference>
<gene>
    <name evidence="7" type="ORF">GCM10009039_29210</name>
</gene>
<keyword evidence="2 5" id="KW-0812">Transmembrane</keyword>
<evidence type="ECO:0000256" key="2">
    <source>
        <dbReference type="ARBA" id="ARBA00022692"/>
    </source>
</evidence>
<dbReference type="PROSITE" id="PS50850">
    <property type="entry name" value="MFS"/>
    <property type="match status" value="1"/>
</dbReference>
<dbReference type="PRINTS" id="PR01035">
    <property type="entry name" value="TCRTETA"/>
</dbReference>
<dbReference type="PANTHER" id="PTHR43683">
    <property type="entry name" value="MULTIDRUG EFFLUX PROTEIN YFMO"/>
    <property type="match status" value="1"/>
</dbReference>
<comment type="subcellular location">
    <subcellularLocation>
        <location evidence="1">Membrane</location>
        <topology evidence="1">Multi-pass membrane protein</topology>
    </subcellularLocation>
</comment>
<sequence length="399" mass="40676">MSLTGRLDAYPTPVLATAFATFVAFLGIGVVDPILPKIGQQMGASHAMVELLFSSYILVMALAMLVSGALSTRIGSKNTVLLGMALVAGFAALCGLAPDVLALAVLRGGWGFGNALFTSTALAIIVGLSTEVAEAILLYEAALGLGIAAGPLLGGVLGSASWRIPFFGTAVLMAVGFLTTYATVSDPETREEKQTVRDVLAGYRSDALRTNALVGLTYSFGFFTILAYSPLTVADLTSVQLGVVYFAWGALVAVSSVFLSTALIRRFGEIPTLGGTLVGMMAVLAAAGLTVGTTALLAVIVLSGVCCGVANALFTTLAIESSPHSRAVSSAAYNCLRWAGAAVAPVLAGYLGQTYGLATPFYLAAAVVLAGTLYLLVRGSDIRDGLRANASAGHASAGD</sequence>
<evidence type="ECO:0000256" key="3">
    <source>
        <dbReference type="ARBA" id="ARBA00022989"/>
    </source>
</evidence>
<feature type="transmembrane region" description="Helical" evidence="5">
    <location>
        <begin position="164"/>
        <end position="184"/>
    </location>
</feature>
<evidence type="ECO:0000256" key="1">
    <source>
        <dbReference type="ARBA" id="ARBA00004141"/>
    </source>
</evidence>
<feature type="transmembrane region" description="Helical" evidence="5">
    <location>
        <begin position="357"/>
        <end position="377"/>
    </location>
</feature>
<dbReference type="InterPro" id="IPR011701">
    <property type="entry name" value="MFS"/>
</dbReference>
<keyword evidence="8" id="KW-1185">Reference proteome</keyword>
<organism evidence="7 8">
    <name type="scientific">Halocalculus aciditolerans</name>
    <dbReference type="NCBI Taxonomy" id="1383812"/>
    <lineage>
        <taxon>Archaea</taxon>
        <taxon>Methanobacteriati</taxon>
        <taxon>Methanobacteriota</taxon>
        <taxon>Stenosarchaea group</taxon>
        <taxon>Halobacteria</taxon>
        <taxon>Halobacteriales</taxon>
        <taxon>Halobacteriaceae</taxon>
        <taxon>Halocalculus</taxon>
    </lineage>
</organism>
<feature type="domain" description="Major facilitator superfamily (MFS) profile" evidence="6">
    <location>
        <begin position="13"/>
        <end position="383"/>
    </location>
</feature>
<reference evidence="7" key="2">
    <citation type="submission" date="2020-09" db="EMBL/GenBank/DDBJ databases">
        <authorList>
            <person name="Sun Q."/>
            <person name="Ohkuma M."/>
        </authorList>
    </citation>
    <scope>NUCLEOTIDE SEQUENCE</scope>
    <source>
        <strain evidence="7">JCM 19596</strain>
    </source>
</reference>
<feature type="transmembrane region" description="Helical" evidence="5">
    <location>
        <begin position="51"/>
        <end position="70"/>
    </location>
</feature>
<reference evidence="7" key="1">
    <citation type="journal article" date="2014" name="Int. J. Syst. Evol. Microbiol.">
        <title>Complete genome sequence of Corynebacterium casei LMG S-19264T (=DSM 44701T), isolated from a smear-ripened cheese.</title>
        <authorList>
            <consortium name="US DOE Joint Genome Institute (JGI-PGF)"/>
            <person name="Walter F."/>
            <person name="Albersmeier A."/>
            <person name="Kalinowski J."/>
            <person name="Ruckert C."/>
        </authorList>
    </citation>
    <scope>NUCLEOTIDE SEQUENCE</scope>
    <source>
        <strain evidence="7">JCM 19596</strain>
    </source>
</reference>
<dbReference type="CDD" id="cd17474">
    <property type="entry name" value="MFS_YfmO_like"/>
    <property type="match status" value="1"/>
</dbReference>
<dbReference type="InterPro" id="IPR020846">
    <property type="entry name" value="MFS_dom"/>
</dbReference>
<dbReference type="InterPro" id="IPR053200">
    <property type="entry name" value="YfmO-like"/>
</dbReference>
<dbReference type="AlphaFoldDB" id="A0A830FFC1"/>
<dbReference type="SUPFAM" id="SSF103473">
    <property type="entry name" value="MFS general substrate transporter"/>
    <property type="match status" value="1"/>
</dbReference>
<feature type="transmembrane region" description="Helical" evidence="5">
    <location>
        <begin position="243"/>
        <end position="263"/>
    </location>
</feature>
<dbReference type="EMBL" id="BMPG01000004">
    <property type="protein sequence ID" value="GGL69425.1"/>
    <property type="molecule type" value="Genomic_DNA"/>
</dbReference>
<protein>
    <submittedName>
        <fullName evidence="7">MFS transporter</fullName>
    </submittedName>
</protein>
<dbReference type="GO" id="GO:0022857">
    <property type="term" value="F:transmembrane transporter activity"/>
    <property type="evidence" value="ECO:0007669"/>
    <property type="project" value="InterPro"/>
</dbReference>
<accession>A0A830FFC1</accession>
<evidence type="ECO:0000313" key="8">
    <source>
        <dbReference type="Proteomes" id="UP000607197"/>
    </source>
</evidence>
<keyword evidence="3 5" id="KW-1133">Transmembrane helix</keyword>
<feature type="transmembrane region" description="Helical" evidence="5">
    <location>
        <begin position="82"/>
        <end position="106"/>
    </location>
</feature>
<feature type="transmembrane region" description="Helical" evidence="5">
    <location>
        <begin position="270"/>
        <end position="289"/>
    </location>
</feature>
<name>A0A830FFC1_9EURY</name>